<evidence type="ECO:0000259" key="1">
    <source>
        <dbReference type="Pfam" id="PF22522"/>
    </source>
</evidence>
<dbReference type="AlphaFoldDB" id="A0A3B0YSN8"/>
<dbReference type="EMBL" id="UOFP01000011">
    <property type="protein sequence ID" value="VAW83878.1"/>
    <property type="molecule type" value="Genomic_DNA"/>
</dbReference>
<name>A0A3B0YSN8_9ZZZZ</name>
<feature type="domain" description="DUF6998" evidence="1">
    <location>
        <begin position="33"/>
        <end position="148"/>
    </location>
</feature>
<protein>
    <recommendedName>
        <fullName evidence="1">DUF6998 domain-containing protein</fullName>
    </recommendedName>
</protein>
<sequence>MSVYAVDKLMKEARTLAAQYRKAMGKPLGISSEIAEHDAARLLNLELCSDRSSGFDAIGTGQRQGRRIQIKGRTIFDEGKSGHRIGQLKLDKTWDSVVLVIMNSEYDSIEIYEADRSVINEAMAGSQSKRAGRGAMTVAKFKVISQLVWCAGKGIVTDEVWDNRSDE</sequence>
<gene>
    <name evidence="2" type="ORF">MNBD_GAMMA18-759</name>
</gene>
<dbReference type="Pfam" id="PF22522">
    <property type="entry name" value="DUF6998"/>
    <property type="match status" value="1"/>
</dbReference>
<accession>A0A3B0YSN8</accession>
<reference evidence="2" key="1">
    <citation type="submission" date="2018-06" db="EMBL/GenBank/DDBJ databases">
        <authorList>
            <person name="Zhirakovskaya E."/>
        </authorList>
    </citation>
    <scope>NUCLEOTIDE SEQUENCE</scope>
</reference>
<evidence type="ECO:0000313" key="2">
    <source>
        <dbReference type="EMBL" id="VAW83878.1"/>
    </source>
</evidence>
<proteinExistence type="predicted"/>
<organism evidence="2">
    <name type="scientific">hydrothermal vent metagenome</name>
    <dbReference type="NCBI Taxonomy" id="652676"/>
    <lineage>
        <taxon>unclassified sequences</taxon>
        <taxon>metagenomes</taxon>
        <taxon>ecological metagenomes</taxon>
    </lineage>
</organism>
<dbReference type="InterPro" id="IPR054267">
    <property type="entry name" value="DUF6998"/>
</dbReference>